<dbReference type="PANTHER" id="PTHR30595:SF6">
    <property type="entry name" value="SCHLAFEN ALBA-2 DOMAIN-CONTAINING PROTEIN"/>
    <property type="match status" value="1"/>
</dbReference>
<gene>
    <name evidence="2" type="ORF">FSB76_22655</name>
</gene>
<dbReference type="AlphaFoldDB" id="A0A5B8W4Y1"/>
<dbReference type="Gene3D" id="3.30.950.30">
    <property type="entry name" value="Schlafen, AAA domain"/>
    <property type="match status" value="1"/>
</dbReference>
<dbReference type="OrthoDB" id="613884at2"/>
<feature type="domain" description="Schlafen AlbA-2" evidence="1">
    <location>
        <begin position="16"/>
        <end position="138"/>
    </location>
</feature>
<dbReference type="Gene3D" id="3.30.565.60">
    <property type="match status" value="1"/>
</dbReference>
<reference evidence="2 3" key="1">
    <citation type="journal article" date="2013" name="J. Microbiol.">
        <title>Mucilaginibacter ginsenosidivorax sp. nov., with ginsenoside converting activity isolated from sediment.</title>
        <authorList>
            <person name="Kim J.K."/>
            <person name="Choi T.E."/>
            <person name="Liu Q.M."/>
            <person name="Park H.Y."/>
            <person name="Yi T.H."/>
            <person name="Yoon M.H."/>
            <person name="Kim S.C."/>
            <person name="Im W.T."/>
        </authorList>
    </citation>
    <scope>NUCLEOTIDE SEQUENCE [LARGE SCALE GENOMIC DNA]</scope>
    <source>
        <strain evidence="2 3">KHI28</strain>
    </source>
</reference>
<name>A0A5B8W4Y1_9SPHI</name>
<dbReference type="InterPro" id="IPR007421">
    <property type="entry name" value="Schlafen_AlbA_2_dom"/>
</dbReference>
<dbReference type="InterPro" id="IPR038475">
    <property type="entry name" value="RecG_C_sf"/>
</dbReference>
<evidence type="ECO:0000313" key="2">
    <source>
        <dbReference type="EMBL" id="QEC78609.1"/>
    </source>
</evidence>
<dbReference type="KEGG" id="mgk:FSB76_22655"/>
<dbReference type="PANTHER" id="PTHR30595">
    <property type="entry name" value="GLPR-RELATED TRANSCRIPTIONAL REPRESSOR"/>
    <property type="match status" value="1"/>
</dbReference>
<evidence type="ECO:0000259" key="1">
    <source>
        <dbReference type="Pfam" id="PF04326"/>
    </source>
</evidence>
<dbReference type="InterPro" id="IPR038461">
    <property type="entry name" value="Schlafen_AlbA_2_dom_sf"/>
</dbReference>
<sequence length="572" mass="64694">MSTIEELRHLRESEDKIEFKAAKNNFEYSGGKHTEQSERRKCFLGYVVALCNEGGGRLVLGLRDHLPHETVGSNFGEGKINELIDETYERLGIRVSIEELHENGLRVVVVTVPGRPIGKLMKFEGVPLMRTGESLRNMSDEQILRILLEQEPDFSATLCRQISIDDLDPEAIAILKDNYAAKQRNDRFKSLGNVQALSDLELIRDDKLTYAALILLGKRDVIHQYLPQAKIIIEYRSNESSITHEWREEINAPLFIGIQEAWRLIHSRNIIEHNNLGPYIFDTPVFDEIVVREALLNAIAHRDYRLTSEIVIKQFPKKLIINSPGGFPIGVNLENMLSINSTPRSRLMADILLKTGLVERSGQGIDKIFYLTISQGKPEPDYSHSDYFQVSLILNGSVDDKTFNVFIKQANESLGGDEKLTVNEVIALNRVRQGLLTGTHQDVIKRLESLRLVERVGSGSSQRYVLGELYQGLLNVPLKIGSYAVNELRTVVKLFERVNSVKMGLFVDAFSGSLNREQVKFLIEKLVEDDILIKKGKGSATAYQLAEQFSESPRLAVRNVEGFLSDKYEENV</sequence>
<dbReference type="EMBL" id="CP042437">
    <property type="protein sequence ID" value="QEC78609.1"/>
    <property type="molecule type" value="Genomic_DNA"/>
</dbReference>
<accession>A0A5B8W4Y1</accession>
<protein>
    <submittedName>
        <fullName evidence="2">AAA family ATPase</fullName>
    </submittedName>
</protein>
<dbReference type="RefSeq" id="WP_147057413.1">
    <property type="nucleotide sequence ID" value="NZ_CP042437.1"/>
</dbReference>
<dbReference type="Pfam" id="PF13749">
    <property type="entry name" value="HATPase_c_4"/>
    <property type="match status" value="1"/>
</dbReference>
<evidence type="ECO:0000313" key="3">
    <source>
        <dbReference type="Proteomes" id="UP000321362"/>
    </source>
</evidence>
<dbReference type="Proteomes" id="UP000321362">
    <property type="component" value="Chromosome"/>
</dbReference>
<organism evidence="2 3">
    <name type="scientific">Mucilaginibacter ginsenosidivorax</name>
    <dbReference type="NCBI Taxonomy" id="862126"/>
    <lineage>
        <taxon>Bacteria</taxon>
        <taxon>Pseudomonadati</taxon>
        <taxon>Bacteroidota</taxon>
        <taxon>Sphingobacteriia</taxon>
        <taxon>Sphingobacteriales</taxon>
        <taxon>Sphingobacteriaceae</taxon>
        <taxon>Mucilaginibacter</taxon>
    </lineage>
</organism>
<keyword evidence="3" id="KW-1185">Reference proteome</keyword>
<proteinExistence type="predicted"/>
<dbReference type="Pfam" id="PF04326">
    <property type="entry name" value="SLFN_AlbA_2"/>
    <property type="match status" value="1"/>
</dbReference>